<evidence type="ECO:0000259" key="1">
    <source>
        <dbReference type="SMART" id="SM00331"/>
    </source>
</evidence>
<keyword evidence="2" id="KW-0547">Nucleotide-binding</keyword>
<organism evidence="2 3">
    <name type="scientific">Paradesertivirga mongoliensis</name>
    <dbReference type="NCBI Taxonomy" id="2100740"/>
    <lineage>
        <taxon>Bacteria</taxon>
        <taxon>Pseudomonadati</taxon>
        <taxon>Bacteroidota</taxon>
        <taxon>Sphingobacteriia</taxon>
        <taxon>Sphingobacteriales</taxon>
        <taxon>Sphingobacteriaceae</taxon>
        <taxon>Paradesertivirga</taxon>
    </lineage>
</organism>
<gene>
    <name evidence="2" type="ORF">ACFSJU_08230</name>
</gene>
<dbReference type="Pfam" id="PF13581">
    <property type="entry name" value="HATPase_c_2"/>
    <property type="match status" value="1"/>
</dbReference>
<dbReference type="InterPro" id="IPR003594">
    <property type="entry name" value="HATPase_dom"/>
</dbReference>
<dbReference type="SMART" id="SM00331">
    <property type="entry name" value="PP2C_SIG"/>
    <property type="match status" value="1"/>
</dbReference>
<accession>A0ABW4ZJY0</accession>
<dbReference type="Gene3D" id="3.60.40.10">
    <property type="entry name" value="PPM-type phosphatase domain"/>
    <property type="match status" value="1"/>
</dbReference>
<dbReference type="SUPFAM" id="SSF81606">
    <property type="entry name" value="PP2C-like"/>
    <property type="match status" value="1"/>
</dbReference>
<sequence length="336" mass="37330">MDNATHTSYCAEDRSYFSLLKKDINRKAAEAGFDSKKLSELDIIVAEMTSNLLKHADKGELLMCITGEAGQEYLELICIDSGPGISDPERMKLDGVSTTSTSGNGLGSIKRLSDYFEIYSIKGWGTILLCRIYKSPEDRVKPKKIDIRFLVVAKPGETVSGDGGMFIHTPDHFKLLVADGLGHGPEAHKAIVEAREAFKICKNDDPVDIIRFLHQSIKKTRGAVGTVVVYDFKRKIWKIAGVGNITTGMMNYQSVRNLMSYNGIIGHNIPNTMSSQEISSDDFHQITLCSDGLKTRWDSTKYPGIHKYDLSFLAAALYKDYGRRTDDMSVVVCNVH</sequence>
<dbReference type="EMBL" id="JBHUHZ010000001">
    <property type="protein sequence ID" value="MFD2162378.1"/>
    <property type="molecule type" value="Genomic_DNA"/>
</dbReference>
<dbReference type="InterPro" id="IPR001932">
    <property type="entry name" value="PPM-type_phosphatase-like_dom"/>
</dbReference>
<feature type="domain" description="PPM-type phosphatase" evidence="1">
    <location>
        <begin position="144"/>
        <end position="335"/>
    </location>
</feature>
<name>A0ABW4ZJY0_9SPHI</name>
<dbReference type="PANTHER" id="PTHR35801">
    <property type="entry name" value="PHOSPHOSERINE PHOSPHATASE RSBX"/>
    <property type="match status" value="1"/>
</dbReference>
<dbReference type="GO" id="GO:0005524">
    <property type="term" value="F:ATP binding"/>
    <property type="evidence" value="ECO:0007669"/>
    <property type="project" value="UniProtKB-KW"/>
</dbReference>
<dbReference type="Proteomes" id="UP001597387">
    <property type="component" value="Unassembled WGS sequence"/>
</dbReference>
<dbReference type="PANTHER" id="PTHR35801:SF1">
    <property type="entry name" value="PHOSPHOSERINE PHOSPHATASE RSBX"/>
    <property type="match status" value="1"/>
</dbReference>
<evidence type="ECO:0000313" key="3">
    <source>
        <dbReference type="Proteomes" id="UP001597387"/>
    </source>
</evidence>
<evidence type="ECO:0000313" key="2">
    <source>
        <dbReference type="EMBL" id="MFD2162378.1"/>
    </source>
</evidence>
<comment type="caution">
    <text evidence="2">The sequence shown here is derived from an EMBL/GenBank/DDBJ whole genome shotgun (WGS) entry which is preliminary data.</text>
</comment>
<dbReference type="InterPro" id="IPR036457">
    <property type="entry name" value="PPM-type-like_dom_sf"/>
</dbReference>
<dbReference type="SUPFAM" id="SSF55874">
    <property type="entry name" value="ATPase domain of HSP90 chaperone/DNA topoisomerase II/histidine kinase"/>
    <property type="match status" value="1"/>
</dbReference>
<keyword evidence="3" id="KW-1185">Reference proteome</keyword>
<dbReference type="InterPro" id="IPR039248">
    <property type="entry name" value="Ptase_RsbX"/>
</dbReference>
<protein>
    <submittedName>
        <fullName evidence="2">ATP-binding protein</fullName>
    </submittedName>
</protein>
<keyword evidence="2" id="KW-0067">ATP-binding</keyword>
<proteinExistence type="predicted"/>
<dbReference type="RefSeq" id="WP_255903732.1">
    <property type="nucleotide sequence ID" value="NZ_JAFMZO010000003.1"/>
</dbReference>
<dbReference type="Gene3D" id="3.30.565.10">
    <property type="entry name" value="Histidine kinase-like ATPase, C-terminal domain"/>
    <property type="match status" value="1"/>
</dbReference>
<reference evidence="3" key="1">
    <citation type="journal article" date="2019" name="Int. J. Syst. Evol. Microbiol.">
        <title>The Global Catalogue of Microorganisms (GCM) 10K type strain sequencing project: providing services to taxonomists for standard genome sequencing and annotation.</title>
        <authorList>
            <consortium name="The Broad Institute Genomics Platform"/>
            <consortium name="The Broad Institute Genome Sequencing Center for Infectious Disease"/>
            <person name="Wu L."/>
            <person name="Ma J."/>
        </authorList>
    </citation>
    <scope>NUCLEOTIDE SEQUENCE [LARGE SCALE GENOMIC DNA]</scope>
    <source>
        <strain evidence="3">KCTC 42217</strain>
    </source>
</reference>
<dbReference type="InterPro" id="IPR036890">
    <property type="entry name" value="HATPase_C_sf"/>
</dbReference>